<feature type="signal peptide" evidence="4">
    <location>
        <begin position="1"/>
        <end position="23"/>
    </location>
</feature>
<keyword evidence="4" id="KW-0732">Signal</keyword>
<comment type="caution">
    <text evidence="5">The sequence shown here is derived from an EMBL/GenBank/DDBJ whole genome shotgun (WGS) entry which is preliminary data.</text>
</comment>
<reference evidence="5" key="2">
    <citation type="submission" date="2021-12" db="EMBL/GenBank/DDBJ databases">
        <title>Resequencing data analysis of finger millet.</title>
        <authorList>
            <person name="Hatakeyama M."/>
            <person name="Aluri S."/>
            <person name="Balachadran M.T."/>
            <person name="Sivarajan S.R."/>
            <person name="Poveda L."/>
            <person name="Shimizu-Inatsugi R."/>
            <person name="Schlapbach R."/>
            <person name="Sreeman S.M."/>
            <person name="Shimizu K.K."/>
        </authorList>
    </citation>
    <scope>NUCLEOTIDE SEQUENCE</scope>
</reference>
<dbReference type="Pfam" id="PF00657">
    <property type="entry name" value="Lipase_GDSL"/>
    <property type="match status" value="1"/>
</dbReference>
<gene>
    <name evidence="5" type="primary">gb06027</name>
    <name evidence="5" type="ORF">PR202_gb06027</name>
</gene>
<dbReference type="GO" id="GO:0016788">
    <property type="term" value="F:hydrolase activity, acting on ester bonds"/>
    <property type="evidence" value="ECO:0007669"/>
    <property type="project" value="InterPro"/>
</dbReference>
<keyword evidence="3" id="KW-0443">Lipid metabolism</keyword>
<dbReference type="PANTHER" id="PTHR45648:SF78">
    <property type="entry name" value="GDSL ESTERASE_LIPASE"/>
    <property type="match status" value="1"/>
</dbReference>
<evidence type="ECO:0008006" key="7">
    <source>
        <dbReference type="Google" id="ProtNLM"/>
    </source>
</evidence>
<keyword evidence="3" id="KW-0442">Lipid degradation</keyword>
<reference evidence="5" key="1">
    <citation type="journal article" date="2018" name="DNA Res.">
        <title>Multiple hybrid de novo genome assembly of finger millet, an orphan allotetraploid crop.</title>
        <authorList>
            <person name="Hatakeyama M."/>
            <person name="Aluri S."/>
            <person name="Balachadran M.T."/>
            <person name="Sivarajan S.R."/>
            <person name="Patrignani A."/>
            <person name="Gruter S."/>
            <person name="Poveda L."/>
            <person name="Shimizu-Inatsugi R."/>
            <person name="Baeten J."/>
            <person name="Francoijs K.J."/>
            <person name="Nataraja K.N."/>
            <person name="Reddy Y.A.N."/>
            <person name="Phadnis S."/>
            <person name="Ravikumar R.L."/>
            <person name="Schlapbach R."/>
            <person name="Sreeman S.M."/>
            <person name="Shimizu K.K."/>
        </authorList>
    </citation>
    <scope>NUCLEOTIDE SEQUENCE</scope>
</reference>
<accession>A0AAV5E630</accession>
<evidence type="ECO:0000256" key="2">
    <source>
        <dbReference type="ARBA" id="ARBA00022801"/>
    </source>
</evidence>
<keyword evidence="2" id="KW-0378">Hydrolase</keyword>
<proteinExistence type="inferred from homology"/>
<feature type="chain" id="PRO_5043338312" description="GDSL esterase/lipase" evidence="4">
    <location>
        <begin position="24"/>
        <end position="204"/>
    </location>
</feature>
<dbReference type="AlphaFoldDB" id="A0AAV5E630"/>
<evidence type="ECO:0000256" key="3">
    <source>
        <dbReference type="ARBA" id="ARBA00022963"/>
    </source>
</evidence>
<evidence type="ECO:0000256" key="1">
    <source>
        <dbReference type="ARBA" id="ARBA00008668"/>
    </source>
</evidence>
<sequence>MAVRRDALVRLLLLTVAARGASGAKVPAMFVFGDSTADVGNNDYLPGSSARANFPHNGVDFPGGKPTGRFSNGLIGVDFLAFSMGFKKSPPPYLSLVANAANSSSIEVTRNVTKAAASYMTGANFAPGGSGILDSTGTTINMTKQLEYFSDLKDQMKTRLNANRVSALMSKSIFLISAGGNDAFDFFSQNKSPTTQEFSNSLKP</sequence>
<dbReference type="PANTHER" id="PTHR45648">
    <property type="entry name" value="GDSL LIPASE/ACYLHYDROLASE FAMILY PROTEIN (AFU_ORTHOLOGUE AFUA_4G14700)"/>
    <property type="match status" value="1"/>
</dbReference>
<dbReference type="InterPro" id="IPR051058">
    <property type="entry name" value="GDSL_Est/Lipase"/>
</dbReference>
<dbReference type="InterPro" id="IPR001087">
    <property type="entry name" value="GDSL"/>
</dbReference>
<comment type="similarity">
    <text evidence="1">Belongs to the 'GDSL' lipolytic enzyme family.</text>
</comment>
<dbReference type="Proteomes" id="UP001054889">
    <property type="component" value="Unassembled WGS sequence"/>
</dbReference>
<organism evidence="5 6">
    <name type="scientific">Eleusine coracana subsp. coracana</name>
    <dbReference type="NCBI Taxonomy" id="191504"/>
    <lineage>
        <taxon>Eukaryota</taxon>
        <taxon>Viridiplantae</taxon>
        <taxon>Streptophyta</taxon>
        <taxon>Embryophyta</taxon>
        <taxon>Tracheophyta</taxon>
        <taxon>Spermatophyta</taxon>
        <taxon>Magnoliopsida</taxon>
        <taxon>Liliopsida</taxon>
        <taxon>Poales</taxon>
        <taxon>Poaceae</taxon>
        <taxon>PACMAD clade</taxon>
        <taxon>Chloridoideae</taxon>
        <taxon>Cynodonteae</taxon>
        <taxon>Eleusininae</taxon>
        <taxon>Eleusine</taxon>
    </lineage>
</organism>
<dbReference type="Gene3D" id="3.40.50.1110">
    <property type="entry name" value="SGNH hydrolase"/>
    <property type="match status" value="1"/>
</dbReference>
<evidence type="ECO:0000313" key="5">
    <source>
        <dbReference type="EMBL" id="GJN18824.1"/>
    </source>
</evidence>
<dbReference type="EMBL" id="BQKI01000074">
    <property type="protein sequence ID" value="GJN18824.1"/>
    <property type="molecule type" value="Genomic_DNA"/>
</dbReference>
<evidence type="ECO:0000313" key="6">
    <source>
        <dbReference type="Proteomes" id="UP001054889"/>
    </source>
</evidence>
<keyword evidence="6" id="KW-1185">Reference proteome</keyword>
<protein>
    <recommendedName>
        <fullName evidence="7">GDSL esterase/lipase</fullName>
    </recommendedName>
</protein>
<evidence type="ECO:0000256" key="4">
    <source>
        <dbReference type="SAM" id="SignalP"/>
    </source>
</evidence>
<dbReference type="GO" id="GO:0016042">
    <property type="term" value="P:lipid catabolic process"/>
    <property type="evidence" value="ECO:0007669"/>
    <property type="project" value="UniProtKB-KW"/>
</dbReference>
<dbReference type="InterPro" id="IPR036514">
    <property type="entry name" value="SGNH_hydro_sf"/>
</dbReference>
<name>A0AAV5E630_ELECO</name>